<sequence>MKTRAGRTLGCDIQIRRSIFKRGRKMLPLRSTAALKELLQSQLKRPLRAAVRAPSAVAAGLNFPCPFSGWRAPQPGRKAGFRGYCTPAKGHSEATSETTAEK</sequence>
<accession>A0ABV0PM20</accession>
<dbReference type="EMBL" id="JAHRIO010080345">
    <property type="protein sequence ID" value="MEQ2184392.1"/>
    <property type="molecule type" value="Genomic_DNA"/>
</dbReference>
<organism evidence="1 2">
    <name type="scientific">Goodea atripinnis</name>
    <dbReference type="NCBI Taxonomy" id="208336"/>
    <lineage>
        <taxon>Eukaryota</taxon>
        <taxon>Metazoa</taxon>
        <taxon>Chordata</taxon>
        <taxon>Craniata</taxon>
        <taxon>Vertebrata</taxon>
        <taxon>Euteleostomi</taxon>
        <taxon>Actinopterygii</taxon>
        <taxon>Neopterygii</taxon>
        <taxon>Teleostei</taxon>
        <taxon>Neoteleostei</taxon>
        <taxon>Acanthomorphata</taxon>
        <taxon>Ovalentaria</taxon>
        <taxon>Atherinomorphae</taxon>
        <taxon>Cyprinodontiformes</taxon>
        <taxon>Goodeidae</taxon>
        <taxon>Goodea</taxon>
    </lineage>
</organism>
<dbReference type="Proteomes" id="UP001476798">
    <property type="component" value="Unassembled WGS sequence"/>
</dbReference>
<evidence type="ECO:0000313" key="2">
    <source>
        <dbReference type="Proteomes" id="UP001476798"/>
    </source>
</evidence>
<keyword evidence="2" id="KW-1185">Reference proteome</keyword>
<gene>
    <name evidence="1" type="ORF">GOODEAATRI_007506</name>
</gene>
<name>A0ABV0PM20_9TELE</name>
<reference evidence="1 2" key="1">
    <citation type="submission" date="2021-06" db="EMBL/GenBank/DDBJ databases">
        <authorList>
            <person name="Palmer J.M."/>
        </authorList>
    </citation>
    <scope>NUCLEOTIDE SEQUENCE [LARGE SCALE GENOMIC DNA]</scope>
    <source>
        <strain evidence="1 2">GA_2019</strain>
        <tissue evidence="1">Muscle</tissue>
    </source>
</reference>
<evidence type="ECO:0000313" key="1">
    <source>
        <dbReference type="EMBL" id="MEQ2184392.1"/>
    </source>
</evidence>
<comment type="caution">
    <text evidence="1">The sequence shown here is derived from an EMBL/GenBank/DDBJ whole genome shotgun (WGS) entry which is preliminary data.</text>
</comment>
<protein>
    <submittedName>
        <fullName evidence="1">Uncharacterized protein</fullName>
    </submittedName>
</protein>
<proteinExistence type="predicted"/>